<proteinExistence type="predicted"/>
<dbReference type="Proteomes" id="UP000005359">
    <property type="component" value="Unassembled WGS sequence"/>
</dbReference>
<sequence length="48" mass="5429">MLKDIAPLLASIAAVLTAIDQISIIITTKRLWKQQQQLQQQLEELQKG</sequence>
<accession>B0G4E7</accession>
<dbReference type="AlphaFoldDB" id="B0G4E7"/>
<evidence type="ECO:0000313" key="2">
    <source>
        <dbReference type="EMBL" id="EDR47599.1"/>
    </source>
</evidence>
<dbReference type="STRING" id="411461.DORFOR_01134"/>
<protein>
    <submittedName>
        <fullName evidence="2">Uncharacterized protein</fullName>
    </submittedName>
</protein>
<gene>
    <name evidence="2" type="ORF">DORFOR_01134</name>
</gene>
<reference evidence="2 3" key="1">
    <citation type="submission" date="2007-10" db="EMBL/GenBank/DDBJ databases">
        <title>Draft genome sequence of Dorea formicigenerans(ATCC 27755).</title>
        <authorList>
            <person name="Sudarsanam P."/>
            <person name="Ley R."/>
            <person name="Guruge J."/>
            <person name="Turnbaugh P.J."/>
            <person name="Mahowald M."/>
            <person name="Liep D."/>
            <person name="Gordon J."/>
        </authorList>
    </citation>
    <scope>NUCLEOTIDE SEQUENCE [LARGE SCALE GENOMIC DNA]</scope>
    <source>
        <strain evidence="2 3">ATCC 27755</strain>
    </source>
</reference>
<dbReference type="PaxDb" id="411461-DORFOR_01134"/>
<keyword evidence="1" id="KW-0812">Transmembrane</keyword>
<keyword evidence="1" id="KW-1133">Transmembrane helix</keyword>
<keyword evidence="1" id="KW-0472">Membrane</keyword>
<evidence type="ECO:0000313" key="3">
    <source>
        <dbReference type="Proteomes" id="UP000005359"/>
    </source>
</evidence>
<name>B0G4E7_9FIRM</name>
<organism evidence="2 3">
    <name type="scientific">Dorea formicigenerans ATCC 27755</name>
    <dbReference type="NCBI Taxonomy" id="411461"/>
    <lineage>
        <taxon>Bacteria</taxon>
        <taxon>Bacillati</taxon>
        <taxon>Bacillota</taxon>
        <taxon>Clostridia</taxon>
        <taxon>Lachnospirales</taxon>
        <taxon>Lachnospiraceae</taxon>
        <taxon>Dorea</taxon>
    </lineage>
</organism>
<evidence type="ECO:0000256" key="1">
    <source>
        <dbReference type="SAM" id="Phobius"/>
    </source>
</evidence>
<feature type="transmembrane region" description="Helical" evidence="1">
    <location>
        <begin position="6"/>
        <end position="26"/>
    </location>
</feature>
<reference evidence="2 3" key="2">
    <citation type="submission" date="2007-10" db="EMBL/GenBank/DDBJ databases">
        <authorList>
            <person name="Fulton L."/>
            <person name="Clifton S."/>
            <person name="Fulton B."/>
            <person name="Xu J."/>
            <person name="Minx P."/>
            <person name="Pepin K.H."/>
            <person name="Johnson M."/>
            <person name="Thiruvilangam P."/>
            <person name="Bhonagiri V."/>
            <person name="Nash W.E."/>
            <person name="Wang C."/>
            <person name="Mardis E.R."/>
            <person name="Wilson R.K."/>
        </authorList>
    </citation>
    <scope>NUCLEOTIDE SEQUENCE [LARGE SCALE GENOMIC DNA]</scope>
    <source>
        <strain evidence="2 3">ATCC 27755</strain>
    </source>
</reference>
<comment type="caution">
    <text evidence="2">The sequence shown here is derived from an EMBL/GenBank/DDBJ whole genome shotgun (WGS) entry which is preliminary data.</text>
</comment>
<dbReference type="EMBL" id="AAXA02000011">
    <property type="protein sequence ID" value="EDR47599.1"/>
    <property type="molecule type" value="Genomic_DNA"/>
</dbReference>